<proteinExistence type="predicted"/>
<protein>
    <submittedName>
        <fullName evidence="1">Uncharacterized protein</fullName>
    </submittedName>
</protein>
<evidence type="ECO:0000313" key="1">
    <source>
        <dbReference type="EMBL" id="SFT83397.1"/>
    </source>
</evidence>
<reference evidence="1 2" key="1">
    <citation type="submission" date="2016-10" db="EMBL/GenBank/DDBJ databases">
        <authorList>
            <person name="de Groot N.N."/>
        </authorList>
    </citation>
    <scope>NUCLEOTIDE SEQUENCE [LARGE SCALE GENOMIC DNA]</scope>
    <source>
        <strain evidence="1 2">LMG 27731</strain>
    </source>
</reference>
<sequence>MVLPDRNGPRYYTTNEVDSVIVSKVLASIVNQRILSRTAWPHNNHKSAAMIQIYHVAVHSLKAKRERTTKSAPLCACSNKVRASSV</sequence>
<name>A0A1I7B8C1_9BURK</name>
<dbReference type="EMBL" id="FPBH01000004">
    <property type="protein sequence ID" value="SFT83397.1"/>
    <property type="molecule type" value="Genomic_DNA"/>
</dbReference>
<gene>
    <name evidence="1" type="ORF">SAMN05192563_1004270</name>
</gene>
<accession>A0A1I7B8C1</accession>
<dbReference type="AlphaFoldDB" id="A0A1I7B8C1"/>
<dbReference type="Proteomes" id="UP000198844">
    <property type="component" value="Unassembled WGS sequence"/>
</dbReference>
<evidence type="ECO:0000313" key="2">
    <source>
        <dbReference type="Proteomes" id="UP000198844"/>
    </source>
</evidence>
<organism evidence="1 2">
    <name type="scientific">Paraburkholderia aspalathi</name>
    <dbReference type="NCBI Taxonomy" id="1324617"/>
    <lineage>
        <taxon>Bacteria</taxon>
        <taxon>Pseudomonadati</taxon>
        <taxon>Pseudomonadota</taxon>
        <taxon>Betaproteobacteria</taxon>
        <taxon>Burkholderiales</taxon>
        <taxon>Burkholderiaceae</taxon>
        <taxon>Paraburkholderia</taxon>
    </lineage>
</organism>